<protein>
    <submittedName>
        <fullName evidence="1">Uncharacterized protein</fullName>
    </submittedName>
</protein>
<keyword evidence="2" id="KW-1185">Reference proteome</keyword>
<organism evidence="1 2">
    <name type="scientific">Protopolystoma xenopodis</name>
    <dbReference type="NCBI Taxonomy" id="117903"/>
    <lineage>
        <taxon>Eukaryota</taxon>
        <taxon>Metazoa</taxon>
        <taxon>Spiralia</taxon>
        <taxon>Lophotrochozoa</taxon>
        <taxon>Platyhelminthes</taxon>
        <taxon>Monogenea</taxon>
        <taxon>Polyopisthocotylea</taxon>
        <taxon>Polystomatidea</taxon>
        <taxon>Polystomatidae</taxon>
        <taxon>Protopolystoma</taxon>
    </lineage>
</organism>
<gene>
    <name evidence="1" type="ORF">PXEA_LOCUS37810</name>
</gene>
<name>A0A448XT52_9PLAT</name>
<sequence>MQDGVSLIVTNDGERELADMPRLLLMGVKFILTNYGKQVRMPILLNPYAVVNSFTTSVDDEIMLCFDDKRLALVAPSTRLRIV</sequence>
<dbReference type="AlphaFoldDB" id="A0A448XT52"/>
<reference evidence="1" key="1">
    <citation type="submission" date="2018-11" db="EMBL/GenBank/DDBJ databases">
        <authorList>
            <consortium name="Pathogen Informatics"/>
        </authorList>
    </citation>
    <scope>NUCLEOTIDE SEQUENCE</scope>
</reference>
<accession>A0A448XT52</accession>
<dbReference type="EMBL" id="CAAALY010296789">
    <property type="protein sequence ID" value="VEL44370.1"/>
    <property type="molecule type" value="Genomic_DNA"/>
</dbReference>
<evidence type="ECO:0000313" key="2">
    <source>
        <dbReference type="Proteomes" id="UP000784294"/>
    </source>
</evidence>
<evidence type="ECO:0000313" key="1">
    <source>
        <dbReference type="EMBL" id="VEL44370.1"/>
    </source>
</evidence>
<comment type="caution">
    <text evidence="1">The sequence shown here is derived from an EMBL/GenBank/DDBJ whole genome shotgun (WGS) entry which is preliminary data.</text>
</comment>
<dbReference type="Proteomes" id="UP000784294">
    <property type="component" value="Unassembled WGS sequence"/>
</dbReference>
<proteinExistence type="predicted"/>